<dbReference type="EMBL" id="JAGINW010000001">
    <property type="protein sequence ID" value="MBP2325378.1"/>
    <property type="molecule type" value="Genomic_DNA"/>
</dbReference>
<dbReference type="Proteomes" id="UP001519332">
    <property type="component" value="Unassembled WGS sequence"/>
</dbReference>
<proteinExistence type="predicted"/>
<evidence type="ECO:0000313" key="2">
    <source>
        <dbReference type="Proteomes" id="UP001519332"/>
    </source>
</evidence>
<dbReference type="RefSeq" id="WP_209642584.1">
    <property type="nucleotide sequence ID" value="NZ_JAGINW010000001.1"/>
</dbReference>
<sequence length="66" mass="7667">MREASMSFFGQVSASLQFLRIDQGQVIDSLNMYKDMLLKHVAWAERMDAEQAQRFNNLANEMPEAR</sequence>
<evidence type="ECO:0000313" key="1">
    <source>
        <dbReference type="EMBL" id="MBP2325378.1"/>
    </source>
</evidence>
<name>A0ABS4TLU0_9PSEU</name>
<organism evidence="1 2">
    <name type="scientific">Kibdelosporangium banguiense</name>
    <dbReference type="NCBI Taxonomy" id="1365924"/>
    <lineage>
        <taxon>Bacteria</taxon>
        <taxon>Bacillati</taxon>
        <taxon>Actinomycetota</taxon>
        <taxon>Actinomycetes</taxon>
        <taxon>Pseudonocardiales</taxon>
        <taxon>Pseudonocardiaceae</taxon>
        <taxon>Kibdelosporangium</taxon>
    </lineage>
</organism>
<reference evidence="1 2" key="1">
    <citation type="submission" date="2021-03" db="EMBL/GenBank/DDBJ databases">
        <title>Sequencing the genomes of 1000 actinobacteria strains.</title>
        <authorList>
            <person name="Klenk H.-P."/>
        </authorList>
    </citation>
    <scope>NUCLEOTIDE SEQUENCE [LARGE SCALE GENOMIC DNA]</scope>
    <source>
        <strain evidence="1 2">DSM 46670</strain>
    </source>
</reference>
<gene>
    <name evidence="1" type="ORF">JOF56_005763</name>
</gene>
<protein>
    <submittedName>
        <fullName evidence="1">Uncharacterized protein</fullName>
    </submittedName>
</protein>
<accession>A0ABS4TLU0</accession>
<comment type="caution">
    <text evidence="1">The sequence shown here is derived from an EMBL/GenBank/DDBJ whole genome shotgun (WGS) entry which is preliminary data.</text>
</comment>
<keyword evidence="2" id="KW-1185">Reference proteome</keyword>